<protein>
    <submittedName>
        <fullName evidence="1">Conserved domain protein</fullName>
    </submittedName>
</protein>
<comment type="caution">
    <text evidence="1">The sequence shown here is derived from an EMBL/GenBank/DDBJ whole genome shotgun (WGS) entry which is preliminary data.</text>
</comment>
<evidence type="ECO:0000313" key="1">
    <source>
        <dbReference type="EMBL" id="EGC85083.1"/>
    </source>
</evidence>
<dbReference type="AlphaFoldDB" id="F0HAM5"/>
<organism evidence="1 2">
    <name type="scientific">Prevotella denticola CRIS 18C-A</name>
    <dbReference type="NCBI Taxonomy" id="944557"/>
    <lineage>
        <taxon>Bacteria</taxon>
        <taxon>Pseudomonadati</taxon>
        <taxon>Bacteroidota</taxon>
        <taxon>Bacteroidia</taxon>
        <taxon>Bacteroidales</taxon>
        <taxon>Prevotellaceae</taxon>
        <taxon>Prevotella</taxon>
    </lineage>
</organism>
<reference evidence="1 2" key="1">
    <citation type="submission" date="2011-02" db="EMBL/GenBank/DDBJ databases">
        <authorList>
            <person name="Durkin A.S."/>
            <person name="Madupu R."/>
            <person name="Torralba M."/>
            <person name="Gillis M."/>
            <person name="Methe B."/>
            <person name="Sutton G."/>
            <person name="Nelson K.E."/>
        </authorList>
    </citation>
    <scope>NUCLEOTIDE SEQUENCE [LARGE SCALE GENOMIC DNA]</scope>
    <source>
        <strain evidence="1 2">CRIS 18C-A</strain>
    </source>
</reference>
<proteinExistence type="predicted"/>
<accession>F0HAM5</accession>
<sequence length="73" mass="8089">MFLCCKVTVNKVNGKGIIDKSLLRHKASACFYCSSGSFPATKTSKTRCTGNSIPSVWELHSRCLGMLFPTDWE</sequence>
<keyword evidence="2" id="KW-1185">Reference proteome</keyword>
<dbReference type="EMBL" id="AEXO01000113">
    <property type="protein sequence ID" value="EGC85083.1"/>
    <property type="molecule type" value="Genomic_DNA"/>
</dbReference>
<evidence type="ECO:0000313" key="2">
    <source>
        <dbReference type="Proteomes" id="UP000003155"/>
    </source>
</evidence>
<dbReference type="Proteomes" id="UP000003155">
    <property type="component" value="Unassembled WGS sequence"/>
</dbReference>
<name>F0HAM5_9BACT</name>
<gene>
    <name evidence="1" type="ORF">HMPREF9303_0233</name>
</gene>